<dbReference type="PANTHER" id="PTHR46928:SF1">
    <property type="entry name" value="MESENCHYME-SPECIFIC CELL SURFACE GLYCOPROTEIN"/>
    <property type="match status" value="1"/>
</dbReference>
<dbReference type="InterPro" id="IPR019931">
    <property type="entry name" value="LPXTG_anchor"/>
</dbReference>
<keyword evidence="5" id="KW-0472">Membrane</keyword>
<reference evidence="8 9" key="1">
    <citation type="submission" date="2019-03" db="EMBL/GenBank/DDBJ databases">
        <title>Sequencing the genomes of 1000 actinobacteria strains.</title>
        <authorList>
            <person name="Klenk H.-P."/>
        </authorList>
    </citation>
    <scope>NUCLEOTIDE SEQUENCE [LARGE SCALE GENOMIC DNA]</scope>
    <source>
        <strain evidence="8 9">DSM 18936</strain>
    </source>
</reference>
<dbReference type="InterPro" id="IPR052956">
    <property type="entry name" value="Mesenchyme-surface_protein"/>
</dbReference>
<feature type="domain" description="Gram-positive cocci surface proteins LPxTG" evidence="7">
    <location>
        <begin position="564"/>
        <end position="597"/>
    </location>
</feature>
<feature type="chain" id="PRO_5020277026" evidence="6">
    <location>
        <begin position="33"/>
        <end position="597"/>
    </location>
</feature>
<evidence type="ECO:0000259" key="7">
    <source>
        <dbReference type="PROSITE" id="PS50847"/>
    </source>
</evidence>
<keyword evidence="4" id="KW-0572">Peptidoglycan-anchor</keyword>
<dbReference type="NCBIfam" id="NF038117">
    <property type="entry name" value="choice_anch_I"/>
    <property type="match status" value="1"/>
</dbReference>
<evidence type="ECO:0000256" key="4">
    <source>
        <dbReference type="ARBA" id="ARBA00023088"/>
    </source>
</evidence>
<dbReference type="InterPro" id="IPR011044">
    <property type="entry name" value="Quino_amine_DH_bsu"/>
</dbReference>
<evidence type="ECO:0000313" key="8">
    <source>
        <dbReference type="EMBL" id="TDT15654.1"/>
    </source>
</evidence>
<organism evidence="8 9">
    <name type="scientific">Ilumatobacter fluminis</name>
    <dbReference type="NCBI Taxonomy" id="467091"/>
    <lineage>
        <taxon>Bacteria</taxon>
        <taxon>Bacillati</taxon>
        <taxon>Actinomycetota</taxon>
        <taxon>Acidimicrobiia</taxon>
        <taxon>Acidimicrobiales</taxon>
        <taxon>Ilumatobacteraceae</taxon>
        <taxon>Ilumatobacter</taxon>
    </lineage>
</organism>
<dbReference type="SUPFAM" id="SSF50969">
    <property type="entry name" value="YVTN repeat-like/Quinoprotein amine dehydrogenase"/>
    <property type="match status" value="1"/>
</dbReference>
<comment type="caution">
    <text evidence="8">The sequence shown here is derived from an EMBL/GenBank/DDBJ whole genome shotgun (WGS) entry which is preliminary data.</text>
</comment>
<dbReference type="PROSITE" id="PS50847">
    <property type="entry name" value="GRAM_POS_ANCHORING"/>
    <property type="match status" value="1"/>
</dbReference>
<dbReference type="EMBL" id="SOAU01000001">
    <property type="protein sequence ID" value="TDT15654.1"/>
    <property type="molecule type" value="Genomic_DNA"/>
</dbReference>
<keyword evidence="5" id="KW-1133">Transmembrane helix</keyword>
<keyword evidence="3 6" id="KW-0732">Signal</keyword>
<evidence type="ECO:0000313" key="9">
    <source>
        <dbReference type="Proteomes" id="UP000294558"/>
    </source>
</evidence>
<evidence type="ECO:0000256" key="5">
    <source>
        <dbReference type="SAM" id="Phobius"/>
    </source>
</evidence>
<dbReference type="RefSeq" id="WP_133868091.1">
    <property type="nucleotide sequence ID" value="NZ_SOAU01000001.1"/>
</dbReference>
<dbReference type="Pfam" id="PF22494">
    <property type="entry name" value="choice_anch_I"/>
    <property type="match status" value="1"/>
</dbReference>
<dbReference type="Gene3D" id="2.130.10.10">
    <property type="entry name" value="YVTN repeat-like/Quinoprotein amine dehydrogenase"/>
    <property type="match status" value="1"/>
</dbReference>
<keyword evidence="5" id="KW-0812">Transmembrane</keyword>
<dbReference type="InterPro" id="IPR055188">
    <property type="entry name" value="Choice_anch_I"/>
</dbReference>
<dbReference type="PANTHER" id="PTHR46928">
    <property type="entry name" value="MESENCHYME-SPECIFIC CELL SURFACE GLYCOPROTEIN"/>
    <property type="match status" value="1"/>
</dbReference>
<proteinExistence type="predicted"/>
<keyword evidence="1" id="KW-0134">Cell wall</keyword>
<evidence type="ECO:0000256" key="3">
    <source>
        <dbReference type="ARBA" id="ARBA00022729"/>
    </source>
</evidence>
<protein>
    <submittedName>
        <fullName evidence="8">YVTN family beta-propeller protein</fullName>
    </submittedName>
</protein>
<evidence type="ECO:0000256" key="1">
    <source>
        <dbReference type="ARBA" id="ARBA00022512"/>
    </source>
</evidence>
<evidence type="ECO:0000256" key="6">
    <source>
        <dbReference type="SAM" id="SignalP"/>
    </source>
</evidence>
<keyword evidence="9" id="KW-1185">Reference proteome</keyword>
<feature type="signal peptide" evidence="6">
    <location>
        <begin position="1"/>
        <end position="32"/>
    </location>
</feature>
<dbReference type="AlphaFoldDB" id="A0A4R7HYB4"/>
<dbReference type="InterPro" id="IPR015943">
    <property type="entry name" value="WD40/YVTN_repeat-like_dom_sf"/>
</dbReference>
<keyword evidence="2" id="KW-0964">Secreted</keyword>
<sequence length="597" mass="60911">MINKRGYRIGAALLPAAIVASVAAGGFGSASAADGDGLTALGVYATPEGEGGSEIVAFDAATTQVYSTNGASNSIDIISILDPSAPTLVTSIALDAYGDGVQSVAVGDGVIAVAVSAADPTDPGSVVIFTTAGVHQATYTVGFLPDMVTFTPDKSKVIVANEGEPVCEAEFDPEGSISIIDLGAGTVANADFNDFDDDEAALKAAGVRIFFPGASVSEDLEPEYVAVNDGGTTAYVTLQENNALAVVDIATATVTDIVPLGYKDHSQAGNGLDPSNEDGAEAITTRNVLGMYMPDAIAAADIDGSTYLFTANEGDARDYDCYSEEVRVKDFEAGEGTLVDGVEAMGLAAPYVAGDLADEELGRLKTTTAFPTELDGSQMVPQIYGYGARSFSIWDASGDLVFDSGDDFSQLLLGSPFFNLDEDETDGRSDDKGAEPEAIAVGEAEGRTFAFIGLERSGGIMMYDVSDPSAPEFITYVNTATTPATELTEAASAADISPEGIAFVPAADSPTDNPLLAVSHEVSGTVRLFEVEVAPEPVESTTTTAAPTTTVPAAAVPTTVAPILPPTGSDGESTMALIALALLAMGGGAIAIAKRPG</sequence>
<gene>
    <name evidence="8" type="ORF">BDK89_1230</name>
</gene>
<evidence type="ECO:0000256" key="2">
    <source>
        <dbReference type="ARBA" id="ARBA00022525"/>
    </source>
</evidence>
<accession>A0A4R7HYB4</accession>
<dbReference type="Proteomes" id="UP000294558">
    <property type="component" value="Unassembled WGS sequence"/>
</dbReference>
<dbReference type="OrthoDB" id="1016457at2"/>
<name>A0A4R7HYB4_9ACTN</name>
<feature type="transmembrane region" description="Helical" evidence="5">
    <location>
        <begin position="575"/>
        <end position="593"/>
    </location>
</feature>